<accession>A0A9W8XRY5</accession>
<dbReference type="GeneID" id="80907844"/>
<dbReference type="InterPro" id="IPR013940">
    <property type="entry name" value="Spo22/ZIP4/TEX11"/>
</dbReference>
<keyword evidence="1" id="KW-0469">Meiosis</keyword>
<dbReference type="PANTHER" id="PTHR40375">
    <property type="entry name" value="SPORULATION-SPECIFIC PROTEIN 22"/>
    <property type="match status" value="1"/>
</dbReference>
<dbReference type="GO" id="GO:0051321">
    <property type="term" value="P:meiotic cell cycle"/>
    <property type="evidence" value="ECO:0007669"/>
    <property type="project" value="UniProtKB-KW"/>
</dbReference>
<dbReference type="PANTHER" id="PTHR40375:SF2">
    <property type="entry name" value="SPORULATION-SPECIFIC PROTEIN 22"/>
    <property type="match status" value="1"/>
</dbReference>
<dbReference type="RefSeq" id="XP_056073409.1">
    <property type="nucleotide sequence ID" value="XM_056213101.1"/>
</dbReference>
<gene>
    <name evidence="2" type="primary">SPO22</name>
    <name evidence="2" type="ORF">N0V89_004314</name>
</gene>
<proteinExistence type="predicted"/>
<name>A0A9W8XRY5_9PLEO</name>
<organism evidence="2 3">
    <name type="scientific">Didymosphaeria variabile</name>
    <dbReference type="NCBI Taxonomy" id="1932322"/>
    <lineage>
        <taxon>Eukaryota</taxon>
        <taxon>Fungi</taxon>
        <taxon>Dikarya</taxon>
        <taxon>Ascomycota</taxon>
        <taxon>Pezizomycotina</taxon>
        <taxon>Dothideomycetes</taxon>
        <taxon>Pleosporomycetidae</taxon>
        <taxon>Pleosporales</taxon>
        <taxon>Massarineae</taxon>
        <taxon>Didymosphaeriaceae</taxon>
        <taxon>Didymosphaeria</taxon>
    </lineage>
</organism>
<evidence type="ECO:0000313" key="3">
    <source>
        <dbReference type="Proteomes" id="UP001140513"/>
    </source>
</evidence>
<dbReference type="Pfam" id="PF08631">
    <property type="entry name" value="SPO22"/>
    <property type="match status" value="1"/>
</dbReference>
<comment type="caution">
    <text evidence="2">The sequence shown here is derived from an EMBL/GenBank/DDBJ whole genome shotgun (WGS) entry which is preliminary data.</text>
</comment>
<dbReference type="AlphaFoldDB" id="A0A9W8XRY5"/>
<reference evidence="2" key="1">
    <citation type="submission" date="2022-10" db="EMBL/GenBank/DDBJ databases">
        <title>Tapping the CABI collections for fungal endophytes: first genome assemblies for Collariella, Neodidymelliopsis, Ascochyta clinopodiicola, Didymella pomorum, Didymosphaeria variabile, Neocosmospora piperis and Neocucurbitaria cava.</title>
        <authorList>
            <person name="Hill R."/>
        </authorList>
    </citation>
    <scope>NUCLEOTIDE SEQUENCE</scope>
    <source>
        <strain evidence="2">IMI 356815</strain>
    </source>
</reference>
<protein>
    <submittedName>
        <fullName evidence="2">Sporulation-specific protein 22</fullName>
    </submittedName>
</protein>
<dbReference type="InterPro" id="IPR039057">
    <property type="entry name" value="Spo22/ZIP4"/>
</dbReference>
<dbReference type="OrthoDB" id="65716at2759"/>
<evidence type="ECO:0000313" key="2">
    <source>
        <dbReference type="EMBL" id="KAJ4356283.1"/>
    </source>
</evidence>
<evidence type="ECO:0000256" key="1">
    <source>
        <dbReference type="ARBA" id="ARBA00023254"/>
    </source>
</evidence>
<dbReference type="EMBL" id="JAPEUX010000003">
    <property type="protein sequence ID" value="KAJ4356283.1"/>
    <property type="molecule type" value="Genomic_DNA"/>
</dbReference>
<sequence length="959" mass="109880">MAPFHATARAEREKKIKSVCSFASGLPDRLSTSPDETLAEDLQDQIRGLPLAASSVVAAQQDELEKLGTELWNTSTRLRRDLSHTNGRASEEASRKYHEAGLLRVFSFLLLDSAGSQSIQGRERKNCIRLMKIALKAARWCIENKEVGNATKVLERAAEYQEMLAQEGENERNEAEWGARLRVEYYALRTALAWRSDRLDTAEHMFTKCNHLSRFLTASLAEGIADLFYEIGKDLLSKRDCEASTRWFERAHDILEEQRLEMLSAEAGELKVSIMHSIVQAYLKLKTADARTKAWHMLQLLEADHEGKMSVSLLRLDLLYSETQVDAEKVYLVLHRVIRFVVLNERNVKTILHHVHKLKDHNTVTSCKVIDELICTRLFREEKAAWIEKAVITRIWITCTTHVAEGTLYQLLGLFDEVLRNVQAPFSAQVTHAAQTLLWKQIEATSSLGQHEEAEAWCGICLHSLFDMAGEINRSKIARSLTRNWCMQVPLLTSNRKMIMCTMARHDYAAAREIFSKMSDIGREDRMTRYMMYKVALHGNYPDFAALEKLLEKYNDQVPTGVHLPALLRMTVRLLMSEQIKNGVFQKDIFEQICRTFEGASAHAKASRRRPSNPSRQQFNVGEIEWFSKNSYNLAIKYCAEVQPTSLVRLLTACIEFVKLLKDFNHAQEKDGDYCLRLMFLHYLSVCAFTTLARAEDSMQACIQNYLQVSKHGREFRFVGADFVDKLRGSSKADMTAKHVQVVKLELEAALKREQWEELDDLFEECWRYGEPQHYDTLADLVLIMYSSLSKDNVDGKYQTKVLSALQKIINASGKTAGFDIVKMSRWIRCLFQLALTYDETVSLKCLEHATRIASGRKGTPSHMPETPPATSPYASMDFDIARTDHDAKELNRYPTTELEWLATTAFNHAVDYYVQEKDEKCKLWAEKALMLADWGEDGNRLRDALMDKYKGLTWDDED</sequence>
<keyword evidence="3" id="KW-1185">Reference proteome</keyword>
<dbReference type="GO" id="GO:0090173">
    <property type="term" value="P:regulation of synaptonemal complex assembly"/>
    <property type="evidence" value="ECO:0007669"/>
    <property type="project" value="InterPro"/>
</dbReference>
<dbReference type="Proteomes" id="UP001140513">
    <property type="component" value="Unassembled WGS sequence"/>
</dbReference>